<dbReference type="PANTHER" id="PTHR42100">
    <property type="entry name" value="OXIDOREDUCTASE 178 KDA SUBUNIT, PUTATIVE (AFU_ORTHOLOGUE AFUA_8G04320)-RELATED"/>
    <property type="match status" value="1"/>
</dbReference>
<reference evidence="1 2" key="1">
    <citation type="journal article" date="2018" name="Front. Microbiol.">
        <title>Prospects for Fungal Bioremediation of Acidic Radioactive Waste Sites: Characterization and Genome Sequence of Rhodotorula taiwanensis MD1149.</title>
        <authorList>
            <person name="Tkavc R."/>
            <person name="Matrosova V.Y."/>
            <person name="Grichenko O.E."/>
            <person name="Gostincar C."/>
            <person name="Volpe R.P."/>
            <person name="Klimenkova P."/>
            <person name="Gaidamakova E.K."/>
            <person name="Zhou C.E."/>
            <person name="Stewart B.J."/>
            <person name="Lyman M.G."/>
            <person name="Malfatti S.A."/>
            <person name="Rubinfeld B."/>
            <person name="Courtot M."/>
            <person name="Singh J."/>
            <person name="Dalgard C.L."/>
            <person name="Hamilton T."/>
            <person name="Frey K.G."/>
            <person name="Gunde-Cimerman N."/>
            <person name="Dugan L."/>
            <person name="Daly M.J."/>
        </authorList>
    </citation>
    <scope>NUCLEOTIDE SEQUENCE [LARGE SCALE GENOMIC DNA]</scope>
    <source>
        <strain evidence="1 2">MD1149</strain>
    </source>
</reference>
<dbReference type="PANTHER" id="PTHR42100:SF1">
    <property type="entry name" value="OXIDOREDUCTASE 178 KDA SUBUNIT, PUTATIVE (AFU_ORTHOLOGUE AFUA_8G04320)-RELATED"/>
    <property type="match status" value="1"/>
</dbReference>
<evidence type="ECO:0000313" key="2">
    <source>
        <dbReference type="Proteomes" id="UP000237144"/>
    </source>
</evidence>
<evidence type="ECO:0000313" key="1">
    <source>
        <dbReference type="EMBL" id="POY71909.1"/>
    </source>
</evidence>
<dbReference type="OrthoDB" id="2120038at2759"/>
<dbReference type="InterPro" id="IPR034444">
    <property type="entry name" value="Nuo17.8"/>
</dbReference>
<dbReference type="GO" id="GO:0005739">
    <property type="term" value="C:mitochondrion"/>
    <property type="evidence" value="ECO:0007669"/>
    <property type="project" value="InterPro"/>
</dbReference>
<sequence>MQRAAFSRLARPQALPRVPAGPATVRAAVARRYASTEAHAGPTEVYPQEGFNAPFWRTLSIVAVGAFIYSRLAEKSDAVPTPRELVDKVEHQLEHLEEKVPPYLTRYIQHNLAPDADKYKERNDKHLELAKQAADDKLLFQEAERPRIRRLRYLGAFDQQSPNNVQVGTQADLSDLTIKSEQDDFAAEA</sequence>
<comment type="caution">
    <text evidence="1">The sequence shown here is derived from an EMBL/GenBank/DDBJ whole genome shotgun (WGS) entry which is preliminary data.</text>
</comment>
<dbReference type="STRING" id="741276.A0A2S5B547"/>
<dbReference type="Proteomes" id="UP000237144">
    <property type="component" value="Unassembled WGS sequence"/>
</dbReference>
<proteinExistence type="predicted"/>
<dbReference type="EMBL" id="PJQD01000070">
    <property type="protein sequence ID" value="POY71909.1"/>
    <property type="molecule type" value="Genomic_DNA"/>
</dbReference>
<protein>
    <submittedName>
        <fullName evidence="1">Uncharacterized protein</fullName>
    </submittedName>
</protein>
<keyword evidence="2" id="KW-1185">Reference proteome</keyword>
<accession>A0A2S5B547</accession>
<dbReference type="AlphaFoldDB" id="A0A2S5B547"/>
<organism evidence="1 2">
    <name type="scientific">Rhodotorula taiwanensis</name>
    <dbReference type="NCBI Taxonomy" id="741276"/>
    <lineage>
        <taxon>Eukaryota</taxon>
        <taxon>Fungi</taxon>
        <taxon>Dikarya</taxon>
        <taxon>Basidiomycota</taxon>
        <taxon>Pucciniomycotina</taxon>
        <taxon>Microbotryomycetes</taxon>
        <taxon>Sporidiobolales</taxon>
        <taxon>Sporidiobolaceae</taxon>
        <taxon>Rhodotorula</taxon>
    </lineage>
</organism>
<name>A0A2S5B547_9BASI</name>
<gene>
    <name evidence="1" type="ORF">BMF94_5066</name>
</gene>